<dbReference type="AlphaFoldDB" id="B3RT74"/>
<sequence>MDQTDYQQLPESPNDYSSPFHKTSHKNSVVKSSNGLSNGISNGHYQNGTVNQGAMELQKITRPENGHDEAQKQTDRSALIEAPDFINLRQISDYSEFAAPRLQDIKIEFEIVTQLFADGLLNHLVLVKISI</sequence>
<organism evidence="2 3">
    <name type="scientific">Trichoplax adhaerens</name>
    <name type="common">Trichoplax reptans</name>
    <dbReference type="NCBI Taxonomy" id="10228"/>
    <lineage>
        <taxon>Eukaryota</taxon>
        <taxon>Metazoa</taxon>
        <taxon>Placozoa</taxon>
        <taxon>Uniplacotomia</taxon>
        <taxon>Trichoplacea</taxon>
        <taxon>Trichoplacidae</taxon>
        <taxon>Trichoplax</taxon>
    </lineage>
</organism>
<name>B3RT74_TRIAD</name>
<proteinExistence type="predicted"/>
<dbReference type="InParanoid" id="B3RT74"/>
<feature type="region of interest" description="Disordered" evidence="1">
    <location>
        <begin position="1"/>
        <end position="75"/>
    </location>
</feature>
<dbReference type="GeneID" id="6752385"/>
<feature type="compositionally biased region" description="Polar residues" evidence="1">
    <location>
        <begin position="1"/>
        <end position="31"/>
    </location>
</feature>
<feature type="compositionally biased region" description="Low complexity" evidence="1">
    <location>
        <begin position="32"/>
        <end position="43"/>
    </location>
</feature>
<dbReference type="CTD" id="6752385"/>
<keyword evidence="3" id="KW-1185">Reference proteome</keyword>
<reference evidence="2 3" key="1">
    <citation type="journal article" date="2008" name="Nature">
        <title>The Trichoplax genome and the nature of placozoans.</title>
        <authorList>
            <person name="Srivastava M."/>
            <person name="Begovic E."/>
            <person name="Chapman J."/>
            <person name="Putnam N.H."/>
            <person name="Hellsten U."/>
            <person name="Kawashima T."/>
            <person name="Kuo A."/>
            <person name="Mitros T."/>
            <person name="Salamov A."/>
            <person name="Carpenter M.L."/>
            <person name="Signorovitch A.Y."/>
            <person name="Moreno M.A."/>
            <person name="Kamm K."/>
            <person name="Grimwood J."/>
            <person name="Schmutz J."/>
            <person name="Shapiro H."/>
            <person name="Grigoriev I.V."/>
            <person name="Buss L.W."/>
            <person name="Schierwater B."/>
            <person name="Dellaporta S.L."/>
            <person name="Rokhsar D.S."/>
        </authorList>
    </citation>
    <scope>NUCLEOTIDE SEQUENCE [LARGE SCALE GENOMIC DNA]</scope>
    <source>
        <strain evidence="2 3">Grell-BS-1999</strain>
    </source>
</reference>
<dbReference type="EMBL" id="DS985243">
    <property type="protein sequence ID" value="EDV26646.1"/>
    <property type="molecule type" value="Genomic_DNA"/>
</dbReference>
<evidence type="ECO:0000313" key="3">
    <source>
        <dbReference type="Proteomes" id="UP000009022"/>
    </source>
</evidence>
<feature type="compositionally biased region" description="Basic and acidic residues" evidence="1">
    <location>
        <begin position="59"/>
        <end position="75"/>
    </location>
</feature>
<protein>
    <submittedName>
        <fullName evidence="2">Uncharacterized protein</fullName>
    </submittedName>
</protein>
<evidence type="ECO:0000256" key="1">
    <source>
        <dbReference type="SAM" id="MobiDB-lite"/>
    </source>
</evidence>
<dbReference type="Proteomes" id="UP000009022">
    <property type="component" value="Unassembled WGS sequence"/>
</dbReference>
<gene>
    <name evidence="2" type="ORF">TRIADDRAFT_54863</name>
</gene>
<accession>B3RT74</accession>
<evidence type="ECO:0000313" key="2">
    <source>
        <dbReference type="EMBL" id="EDV26646.1"/>
    </source>
</evidence>
<dbReference type="RefSeq" id="XP_002110642.1">
    <property type="nucleotide sequence ID" value="XM_002110606.1"/>
</dbReference>
<dbReference type="KEGG" id="tad:TRIADDRAFT_54863"/>
<dbReference type="HOGENOM" id="CLU_1930226_0_0_1"/>